<feature type="region of interest" description="Disordered" evidence="2">
    <location>
        <begin position="559"/>
        <end position="591"/>
    </location>
</feature>
<evidence type="ECO:0000313" key="4">
    <source>
        <dbReference type="Proteomes" id="UP000027361"/>
    </source>
</evidence>
<evidence type="ECO:0000256" key="2">
    <source>
        <dbReference type="SAM" id="MobiDB-lite"/>
    </source>
</evidence>
<feature type="coiled-coil region" evidence="1">
    <location>
        <begin position="160"/>
        <end position="187"/>
    </location>
</feature>
<feature type="compositionally biased region" description="Basic and acidic residues" evidence="2">
    <location>
        <begin position="918"/>
        <end position="927"/>
    </location>
</feature>
<feature type="compositionally biased region" description="Polar residues" evidence="2">
    <location>
        <begin position="737"/>
        <end position="754"/>
    </location>
</feature>
<proteinExistence type="predicted"/>
<feature type="region of interest" description="Disordered" evidence="2">
    <location>
        <begin position="1065"/>
        <end position="1106"/>
    </location>
</feature>
<dbReference type="Proteomes" id="UP000027361">
    <property type="component" value="Unassembled WGS sequence"/>
</dbReference>
<keyword evidence="4" id="KW-1185">Reference proteome</keyword>
<name>A0A066W183_TILAU</name>
<dbReference type="RefSeq" id="XP_013243509.1">
    <property type="nucleotide sequence ID" value="XM_013388055.1"/>
</dbReference>
<comment type="caution">
    <text evidence="3">The sequence shown here is derived from an EMBL/GenBank/DDBJ whole genome shotgun (WGS) entry which is preliminary data.</text>
</comment>
<feature type="compositionally biased region" description="Acidic residues" evidence="2">
    <location>
        <begin position="1086"/>
        <end position="1101"/>
    </location>
</feature>
<evidence type="ECO:0000256" key="1">
    <source>
        <dbReference type="SAM" id="Coils"/>
    </source>
</evidence>
<organism evidence="3 4">
    <name type="scientific">Tilletiaria anomala (strain ATCC 24038 / CBS 436.72 / UBC 951)</name>
    <dbReference type="NCBI Taxonomy" id="1037660"/>
    <lineage>
        <taxon>Eukaryota</taxon>
        <taxon>Fungi</taxon>
        <taxon>Dikarya</taxon>
        <taxon>Basidiomycota</taxon>
        <taxon>Ustilaginomycotina</taxon>
        <taxon>Exobasidiomycetes</taxon>
        <taxon>Georgefischeriales</taxon>
        <taxon>Tilletiariaceae</taxon>
        <taxon>Tilletiaria</taxon>
    </lineage>
</organism>
<dbReference type="InParanoid" id="A0A066W183"/>
<protein>
    <submittedName>
        <fullName evidence="3">Uncharacterized protein</fullName>
    </submittedName>
</protein>
<feature type="compositionally biased region" description="Basic and acidic residues" evidence="2">
    <location>
        <begin position="851"/>
        <end position="862"/>
    </location>
</feature>
<feature type="region of interest" description="Disordered" evidence="2">
    <location>
        <begin position="789"/>
        <end position="1038"/>
    </location>
</feature>
<dbReference type="HOGENOM" id="CLU_250687_0_0_1"/>
<feature type="region of interest" description="Disordered" evidence="2">
    <location>
        <begin position="666"/>
        <end position="775"/>
    </location>
</feature>
<feature type="compositionally biased region" description="Low complexity" evidence="2">
    <location>
        <begin position="957"/>
        <end position="968"/>
    </location>
</feature>
<dbReference type="GeneID" id="25266486"/>
<evidence type="ECO:0000313" key="3">
    <source>
        <dbReference type="EMBL" id="KDN46298.1"/>
    </source>
</evidence>
<feature type="compositionally biased region" description="Basic residues" evidence="2">
    <location>
        <begin position="718"/>
        <end position="727"/>
    </location>
</feature>
<feature type="compositionally biased region" description="Polar residues" evidence="2">
    <location>
        <begin position="559"/>
        <end position="589"/>
    </location>
</feature>
<feature type="region of interest" description="Disordered" evidence="2">
    <location>
        <begin position="1288"/>
        <end position="1319"/>
    </location>
</feature>
<feature type="compositionally biased region" description="Basic and acidic residues" evidence="2">
    <location>
        <begin position="1071"/>
        <end position="1085"/>
    </location>
</feature>
<sequence length="1462" mass="161109">MHKMPSTTPLQELMDKIPHHRGGTHAEVSQSCKALLSVKRQTALAELAALLSAYDDDPSELSYTRALVNDFGTYVPLIVKLAELVLKQRVKIAYELYAKEDGAHADFGLQNRGTHADRPSSVTNLKPIMRNIATNTRPHIDDASEQSECQRWHRLVRVLINLALDALDTLQEKNQAHRTKYRDILLETYVPLLVNIFVIASEYPWLIPTKSISSCCMALADLADTYGSKSLCDRIRSGIRIDALGRVLASSHGLRGMQDLLWICHLLRPEHGSERMIRCFYEDMFSFLSQPTFTFTLGFFQGIMQAAADDIIATGNVNEVWDNFAAISHNTKEQMKRACIQAVLGIERSAASQLAPAVLDLSTSLEAISSRRPVPVTVLQVRHQQQEKPLSSHGPPMILWIQHVGLELSIILQGKLSILSMEWKNIDAIELGADGQREVVRIKCSPKTRMQPWFESQIVRKLGPAIELTVKSKEDRRKLGFALTRCNQQDKVVQRTARPTHLPTDLLSKLTKQPPALRKRKGAIAPSIDVSDRGDCSVILPMNGEGSAQQHEALESANITASPPVSHASCPSQIQRRTQKMQHLSQMNDETLRSERQLCDAAQAPADGAPKASQSHSKNATLSELAAADPLCEMESFWPQDDGEKGTHAGDIGKDCDSVEKIHQGPEKYLQAKPGKTASQTSATVRNIPTAKNDPSVPIKGQNKAVKRPAPPSDPVRRSRRVARKHGVKESTEAARSRNTATEPMNATLSTRGSANDEPFHDNSSSSLSTASAHEIQQPAKEMLMGMRNRKAADAVTNSEESEAKTTPEAKKETVLEQTLTRQPSLKEATAPRIQVRNTFERSHRRSHQASARDKRVDCSSDKEDEDDVDHEDLPTATSRKRKAKVGSKKMSSKKAKACDEPRVSATKSTQFSMKRKNGWEAREPHKITTTRVSTAQLQRDAELPRADNTQARGDARTSTGSSPRGSTFDAKPDKSGAFDPLRGVVPSNPNVEEEKGDLAGSVTLELLAEPQKSPPEPQPRERDSITSDTQKASKKGFKNVTASWMTATHQALQRTRFSHIPEMGTAGEPFEDKWKSETSRAAPRDEEEEIVENSQVEDEQEALRSGVELPPSIQHSQQVFVESEQHQQLAVTLTKSTQEMVERKALFPAHAARKRDSSSLPSVTTTSRIPAVHAVADEVSPSLHSEVSAVGDLHTRTSSTIRAQLDDISQNKLLGSKAGIGSDSGLNITSAASHHEKTPIVDSVRAACAGRIQVDTSAASDHELKRANDAVHMLPDAPMSLHVPVQFTSPRRMRSPGGPPTRRSHGHPANSEAPEELDTSISAALVTARARRRKFHKLLAAGKDTVDTASSNLPTLRELQDKMNQLILLMMEQLTAKLHDKANEARFRSKALLRNACKSAHREVFWCAGLLESVRDLAQLADSIITHQEATLSPQPLLDASDQIEKLTGIKPRSQRMLQTV</sequence>
<gene>
    <name evidence="3" type="ORF">K437DRAFT_273974</name>
</gene>
<feature type="compositionally biased region" description="Low complexity" evidence="2">
    <location>
        <begin position="764"/>
        <end position="773"/>
    </location>
</feature>
<feature type="compositionally biased region" description="Polar residues" evidence="2">
    <location>
        <begin position="928"/>
        <end position="938"/>
    </location>
</feature>
<feature type="compositionally biased region" description="Basic residues" evidence="2">
    <location>
        <begin position="879"/>
        <end position="896"/>
    </location>
</feature>
<reference evidence="3 4" key="1">
    <citation type="submission" date="2014-05" db="EMBL/GenBank/DDBJ databases">
        <title>Draft genome sequence of a rare smut relative, Tilletiaria anomala UBC 951.</title>
        <authorList>
            <consortium name="DOE Joint Genome Institute"/>
            <person name="Toome M."/>
            <person name="Kuo A."/>
            <person name="Henrissat B."/>
            <person name="Lipzen A."/>
            <person name="Tritt A."/>
            <person name="Yoshinaga Y."/>
            <person name="Zane M."/>
            <person name="Barry K."/>
            <person name="Grigoriev I.V."/>
            <person name="Spatafora J.W."/>
            <person name="Aimea M.C."/>
        </authorList>
    </citation>
    <scope>NUCLEOTIDE SEQUENCE [LARGE SCALE GENOMIC DNA]</scope>
    <source>
        <strain evidence="3 4">UBC 951</strain>
    </source>
</reference>
<dbReference type="EMBL" id="JMSN01000036">
    <property type="protein sequence ID" value="KDN46298.1"/>
    <property type="molecule type" value="Genomic_DNA"/>
</dbReference>
<feature type="compositionally biased region" description="Basic and acidic residues" evidence="2">
    <location>
        <begin position="802"/>
        <end position="815"/>
    </location>
</feature>
<accession>A0A066W183</accession>
<feature type="compositionally biased region" description="Polar residues" evidence="2">
    <location>
        <begin position="677"/>
        <end position="687"/>
    </location>
</feature>
<keyword evidence="1" id="KW-0175">Coiled coil</keyword>